<dbReference type="AlphaFoldDB" id="A0A1H1F4L1"/>
<accession>A0A1H1F4L1</accession>
<dbReference type="EMBL" id="FNKH01000002">
    <property type="protein sequence ID" value="SDQ95925.1"/>
    <property type="molecule type" value="Genomic_DNA"/>
</dbReference>
<evidence type="ECO:0000313" key="2">
    <source>
        <dbReference type="Proteomes" id="UP000181917"/>
    </source>
</evidence>
<name>A0A1H1F4L1_9MICC</name>
<protein>
    <submittedName>
        <fullName evidence="1">Uncharacterized protein</fullName>
    </submittedName>
</protein>
<dbReference type="InterPro" id="IPR045773">
    <property type="entry name" value="DUF6226"/>
</dbReference>
<dbReference type="RefSeq" id="WP_236777410.1">
    <property type="nucleotide sequence ID" value="NZ_CP018863.1"/>
</dbReference>
<sequence length="385" mass="42194">MGDAEDVFEGPAVELPEPMQRSRALYRPESEVQRPVRHARGYERFVAFCSEQDVDAAQLGSDPARLVEFLHSSGARIAADSALEAAAGVFAGNVLAHLRPDAQWRTFEGSSPAVGNDDLQFEIEGLPGRIREADVEWLEGFISVIQEWQSEEAESLPAMQPRPVPAAPGQPPYVRPALPVEEFRSPDGQPIPYGSRWGVDGPPLEAYSVDSHTERFAGLHTVARALIEHLREVYDVDAEPDPERVPELLVHSEEVREAVRLTPRDPGAAVLTFGFTSYPGVVVHAGLLHEFIFPSCGCDACDETAESEADRLERLVLAVAAGGYGERYPVGRRGWSEYALTAADGSWSEGGRGEPDAVAGTRLREAELKLQEVPEGWRPWPLRNS</sequence>
<dbReference type="STRING" id="37928.SAMN04489742_3251"/>
<gene>
    <name evidence="1" type="ORF">SAMN04489742_3251</name>
</gene>
<evidence type="ECO:0000313" key="1">
    <source>
        <dbReference type="EMBL" id="SDQ95925.1"/>
    </source>
</evidence>
<reference evidence="1 2" key="1">
    <citation type="submission" date="2016-10" db="EMBL/GenBank/DDBJ databases">
        <authorList>
            <person name="de Groot N.N."/>
        </authorList>
    </citation>
    <scope>NUCLEOTIDE SEQUENCE [LARGE SCALE GENOMIC DNA]</scope>
    <source>
        <strain evidence="1 2">DSM 20117</strain>
    </source>
</reference>
<dbReference type="Pfam" id="PF19736">
    <property type="entry name" value="DUF6226"/>
    <property type="match status" value="1"/>
</dbReference>
<proteinExistence type="predicted"/>
<keyword evidence="2" id="KW-1185">Reference proteome</keyword>
<organism evidence="1 2">
    <name type="scientific">Crystallibacter crystallopoietes</name>
    <dbReference type="NCBI Taxonomy" id="37928"/>
    <lineage>
        <taxon>Bacteria</taxon>
        <taxon>Bacillati</taxon>
        <taxon>Actinomycetota</taxon>
        <taxon>Actinomycetes</taxon>
        <taxon>Micrococcales</taxon>
        <taxon>Micrococcaceae</taxon>
        <taxon>Crystallibacter</taxon>
    </lineage>
</organism>
<dbReference type="Proteomes" id="UP000181917">
    <property type="component" value="Unassembled WGS sequence"/>
</dbReference>